<keyword evidence="3" id="KW-1185">Reference proteome</keyword>
<organism evidence="2 3">
    <name type="scientific">Circinella minor</name>
    <dbReference type="NCBI Taxonomy" id="1195481"/>
    <lineage>
        <taxon>Eukaryota</taxon>
        <taxon>Fungi</taxon>
        <taxon>Fungi incertae sedis</taxon>
        <taxon>Mucoromycota</taxon>
        <taxon>Mucoromycotina</taxon>
        <taxon>Mucoromycetes</taxon>
        <taxon>Mucorales</taxon>
        <taxon>Lichtheimiaceae</taxon>
        <taxon>Circinella</taxon>
    </lineage>
</organism>
<evidence type="ECO:0000313" key="2">
    <source>
        <dbReference type="EMBL" id="KAG2210630.1"/>
    </source>
</evidence>
<reference evidence="2 3" key="1">
    <citation type="submission" date="2020-12" db="EMBL/GenBank/DDBJ databases">
        <title>Metabolic potential, ecology and presence of endohyphal bacteria is reflected in genomic diversity of Mucoromycotina.</title>
        <authorList>
            <person name="Muszewska A."/>
            <person name="Okrasinska A."/>
            <person name="Steczkiewicz K."/>
            <person name="Drgas O."/>
            <person name="Orlowska M."/>
            <person name="Perlinska-Lenart U."/>
            <person name="Aleksandrzak-Piekarczyk T."/>
            <person name="Szatraj K."/>
            <person name="Zielenkiewicz U."/>
            <person name="Pilsyk S."/>
            <person name="Malc E."/>
            <person name="Mieczkowski P."/>
            <person name="Kruszewska J.S."/>
            <person name="Biernat P."/>
            <person name="Pawlowska J."/>
        </authorList>
    </citation>
    <scope>NUCLEOTIDE SEQUENCE [LARGE SCALE GENOMIC DNA]</scope>
    <source>
        <strain evidence="2 3">CBS 142.35</strain>
    </source>
</reference>
<dbReference type="OrthoDB" id="2393881at2759"/>
<sequence>MVLYTNKEYPAPYFEIEKGLFLLHHLVSGIAGSDIEKYLPQSTFHTFYKKFWMDDENYKRINKIVNDALTNMFSNIKLRILSARKNNPDLFKHITLILDGHDSRINYTDTDLDRSRLYSYKFKKNGLRTQFAAHINDMIIFVSKSEFCSDSSDGSMFLNMKLYNKMNENDTLAVDGGYTLFITQFIELANEKGYEFSNDNFVYPIRKNINENITITEEHFNNNKSIVKMDNIKFYNLQFRVACLLKNINKFVELFNVPILPHHKLWHSNNFEFPIEKKLIDVVVSNNKQNKDKFDRMMQLQNNLLNMAISDNTMAVDDTESNHSQGSESDNDVPNFNERTRKRRRNIKGKQRSTASYEIESIIGHIKENDAYLFQTYSNEDNSWLSIDMFNQKDLLKAYIEEHNLSIL</sequence>
<evidence type="ECO:0000256" key="1">
    <source>
        <dbReference type="SAM" id="MobiDB-lite"/>
    </source>
</evidence>
<dbReference type="EMBL" id="JAEPRB010000912">
    <property type="protein sequence ID" value="KAG2210630.1"/>
    <property type="molecule type" value="Genomic_DNA"/>
</dbReference>
<dbReference type="Proteomes" id="UP000646827">
    <property type="component" value="Unassembled WGS sequence"/>
</dbReference>
<dbReference type="AlphaFoldDB" id="A0A8H7RHQ9"/>
<evidence type="ECO:0008006" key="4">
    <source>
        <dbReference type="Google" id="ProtNLM"/>
    </source>
</evidence>
<accession>A0A8H7RHQ9</accession>
<feature type="compositionally biased region" description="Basic residues" evidence="1">
    <location>
        <begin position="340"/>
        <end position="351"/>
    </location>
</feature>
<feature type="compositionally biased region" description="Polar residues" evidence="1">
    <location>
        <begin position="322"/>
        <end position="334"/>
    </location>
</feature>
<feature type="region of interest" description="Disordered" evidence="1">
    <location>
        <begin position="317"/>
        <end position="352"/>
    </location>
</feature>
<evidence type="ECO:0000313" key="3">
    <source>
        <dbReference type="Proteomes" id="UP000646827"/>
    </source>
</evidence>
<name>A0A8H7RHQ9_9FUNG</name>
<protein>
    <recommendedName>
        <fullName evidence="4">DDE Tnp4 domain-containing protein</fullName>
    </recommendedName>
</protein>
<gene>
    <name evidence="2" type="ORF">INT45_012088</name>
</gene>
<proteinExistence type="predicted"/>
<comment type="caution">
    <text evidence="2">The sequence shown here is derived from an EMBL/GenBank/DDBJ whole genome shotgun (WGS) entry which is preliminary data.</text>
</comment>